<comment type="caution">
    <text evidence="1">The sequence shown here is derived from an EMBL/GenBank/DDBJ whole genome shotgun (WGS) entry which is preliminary data.</text>
</comment>
<reference evidence="1" key="1">
    <citation type="journal article" date="2023" name="G3 (Bethesda)">
        <title>Whole genome assembly and annotation of the endangered Caribbean coral Acropora cervicornis.</title>
        <authorList>
            <person name="Selwyn J.D."/>
            <person name="Vollmer S.V."/>
        </authorList>
    </citation>
    <scope>NUCLEOTIDE SEQUENCE</scope>
    <source>
        <strain evidence="1">K2</strain>
    </source>
</reference>
<dbReference type="EMBL" id="JARQWQ010000053">
    <property type="protein sequence ID" value="KAK2556870.1"/>
    <property type="molecule type" value="Genomic_DNA"/>
</dbReference>
<reference evidence="1" key="2">
    <citation type="journal article" date="2023" name="Science">
        <title>Genomic signatures of disease resistance in endangered staghorn corals.</title>
        <authorList>
            <person name="Vollmer S.V."/>
            <person name="Selwyn J.D."/>
            <person name="Despard B.A."/>
            <person name="Roesel C.L."/>
        </authorList>
    </citation>
    <scope>NUCLEOTIDE SEQUENCE</scope>
    <source>
        <strain evidence="1">K2</strain>
    </source>
</reference>
<protein>
    <submittedName>
        <fullName evidence="1">Uncharacterized protein</fullName>
    </submittedName>
</protein>
<accession>A0AAD9Q9N5</accession>
<evidence type="ECO:0000313" key="2">
    <source>
        <dbReference type="Proteomes" id="UP001249851"/>
    </source>
</evidence>
<dbReference type="Proteomes" id="UP001249851">
    <property type="component" value="Unassembled WGS sequence"/>
</dbReference>
<dbReference type="AlphaFoldDB" id="A0AAD9Q9N5"/>
<name>A0AAD9Q9N5_ACRCE</name>
<gene>
    <name evidence="1" type="ORF">P5673_021082</name>
</gene>
<keyword evidence="2" id="KW-1185">Reference proteome</keyword>
<proteinExistence type="predicted"/>
<sequence>MSKTNTASTSIGKKDVSTLAPLSDVDQGGKAKLRVTGKDPRKYLDYLPLCTTVHTGIGDIEQEGNSQVLCSILPTHTHTQNALLLVHAGR</sequence>
<organism evidence="1 2">
    <name type="scientific">Acropora cervicornis</name>
    <name type="common">Staghorn coral</name>
    <dbReference type="NCBI Taxonomy" id="6130"/>
    <lineage>
        <taxon>Eukaryota</taxon>
        <taxon>Metazoa</taxon>
        <taxon>Cnidaria</taxon>
        <taxon>Anthozoa</taxon>
        <taxon>Hexacorallia</taxon>
        <taxon>Scleractinia</taxon>
        <taxon>Astrocoeniina</taxon>
        <taxon>Acroporidae</taxon>
        <taxon>Acropora</taxon>
    </lineage>
</organism>
<evidence type="ECO:0000313" key="1">
    <source>
        <dbReference type="EMBL" id="KAK2556870.1"/>
    </source>
</evidence>